<dbReference type="GO" id="GO:0050416">
    <property type="term" value="F:formimidoylglutamate deiminase activity"/>
    <property type="evidence" value="ECO:0007669"/>
    <property type="project" value="UniProtKB-EC"/>
</dbReference>
<evidence type="ECO:0000259" key="5">
    <source>
        <dbReference type="Pfam" id="PF01979"/>
    </source>
</evidence>
<dbReference type="InterPro" id="IPR011059">
    <property type="entry name" value="Metal-dep_hydrolase_composite"/>
</dbReference>
<dbReference type="Proteomes" id="UP000664073">
    <property type="component" value="Unassembled WGS sequence"/>
</dbReference>
<dbReference type="Gene3D" id="2.30.40.10">
    <property type="entry name" value="Urease, subunit C, domain 1"/>
    <property type="match status" value="1"/>
</dbReference>
<dbReference type="NCBIfam" id="NF006681">
    <property type="entry name" value="PRK09229.1-2"/>
    <property type="match status" value="1"/>
</dbReference>
<dbReference type="AlphaFoldDB" id="A0A939HN73"/>
<reference evidence="7" key="1">
    <citation type="submission" date="2021-03" db="EMBL/GenBank/DDBJ databases">
        <title>The complete genome sequence of Acetobacter sp. TBRC 12339.</title>
        <authorList>
            <person name="Charoenyingcharoen P."/>
            <person name="Yukphan P."/>
        </authorList>
    </citation>
    <scope>NUCLEOTIDE SEQUENCE</scope>
    <source>
        <strain evidence="7">TBRC 12339</strain>
    </source>
</reference>
<gene>
    <name evidence="7" type="ORF">J2D77_04950</name>
</gene>
<dbReference type="PANTHER" id="PTHR11271:SF48">
    <property type="entry name" value="AMIDOHYDROLASE-RELATED DOMAIN-CONTAINING PROTEIN"/>
    <property type="match status" value="1"/>
</dbReference>
<organism evidence="7 8">
    <name type="scientific">Acetobacter garciniae</name>
    <dbReference type="NCBI Taxonomy" id="2817435"/>
    <lineage>
        <taxon>Bacteria</taxon>
        <taxon>Pseudomonadati</taxon>
        <taxon>Pseudomonadota</taxon>
        <taxon>Alphaproteobacteria</taxon>
        <taxon>Acetobacterales</taxon>
        <taxon>Acetobacteraceae</taxon>
        <taxon>Acetobacter</taxon>
    </lineage>
</organism>
<dbReference type="PANTHER" id="PTHR11271">
    <property type="entry name" value="GUANINE DEAMINASE"/>
    <property type="match status" value="1"/>
</dbReference>
<dbReference type="Gene3D" id="3.20.20.140">
    <property type="entry name" value="Metal-dependent hydrolases"/>
    <property type="match status" value="1"/>
</dbReference>
<evidence type="ECO:0000256" key="4">
    <source>
        <dbReference type="ARBA" id="ARBA00022833"/>
    </source>
</evidence>
<dbReference type="RefSeq" id="WP_207845199.1">
    <property type="nucleotide sequence ID" value="NZ_JAFVMH010000002.1"/>
</dbReference>
<dbReference type="InterPro" id="IPR010252">
    <property type="entry name" value="HutF"/>
</dbReference>
<dbReference type="InterPro" id="IPR055156">
    <property type="entry name" value="HutF-like_N"/>
</dbReference>
<keyword evidence="8" id="KW-1185">Reference proteome</keyword>
<dbReference type="GO" id="GO:0005829">
    <property type="term" value="C:cytosol"/>
    <property type="evidence" value="ECO:0007669"/>
    <property type="project" value="TreeGrafter"/>
</dbReference>
<evidence type="ECO:0000259" key="6">
    <source>
        <dbReference type="Pfam" id="PF22429"/>
    </source>
</evidence>
<name>A0A939HN73_9PROT</name>
<keyword evidence="2" id="KW-0479">Metal-binding</keyword>
<comment type="caution">
    <text evidence="7">The sequence shown here is derived from an EMBL/GenBank/DDBJ whole genome shotgun (WGS) entry which is preliminary data.</text>
</comment>
<evidence type="ECO:0000313" key="8">
    <source>
        <dbReference type="Proteomes" id="UP000664073"/>
    </source>
</evidence>
<keyword evidence="3 7" id="KW-0378">Hydrolase</keyword>
<dbReference type="InterPro" id="IPR032466">
    <property type="entry name" value="Metal_Hydrolase"/>
</dbReference>
<dbReference type="Pfam" id="PF01979">
    <property type="entry name" value="Amidohydro_1"/>
    <property type="match status" value="1"/>
</dbReference>
<dbReference type="SUPFAM" id="SSF51338">
    <property type="entry name" value="Composite domain of metallo-dependent hydrolases"/>
    <property type="match status" value="1"/>
</dbReference>
<sequence>MSQSVGSSSFFAKQALLPDGWHDNVRLSFDAQGFFTQVEPQGRPQPQDIRADIALPPLPSLHSHAFQRAMAGLTEARHHPSDSFWTWREQMYGLAARITPDTLRAIAARLYMDMLKAGFTQVAEFHYLHNAPDGAAYAQPAEMALSVIEGARQAGIGMTMLPTLYRHAGFGRPLAPEQKRFASTPDFIARILSDIAAQYPDHPAVRTGVALHSLRAVSDADMREMLRLAPQDCPIHIHIAEQVKEVEDCERALGRRPVAWLLDEMPVDARWCLVHATHLDAQETTRLARSGAVAGLCPITEANLGDGLFPLEKYIDAGGRFGIGSDSNVLLSTAEELRLLEYGQRLATQKRCQALPTGQTGSIGQFLYSQALAGGAQACGLGAAHPASPGAPVGPAAAGQLAVGQRADACILREDDLSLPGLKGDAVLDSAIFASPTLPVSDVLCHGAWVVRDGRHINEIHITAAFRHAIMALRS</sequence>
<accession>A0A939HN73</accession>
<proteinExistence type="predicted"/>
<feature type="domain" description="Amidohydrolase-related" evidence="5">
    <location>
        <begin position="60"/>
        <end position="341"/>
    </location>
</feature>
<evidence type="ECO:0000256" key="3">
    <source>
        <dbReference type="ARBA" id="ARBA00022801"/>
    </source>
</evidence>
<dbReference type="GO" id="GO:0046872">
    <property type="term" value="F:metal ion binding"/>
    <property type="evidence" value="ECO:0007669"/>
    <property type="project" value="UniProtKB-KW"/>
</dbReference>
<evidence type="ECO:0000256" key="1">
    <source>
        <dbReference type="ARBA" id="ARBA00001947"/>
    </source>
</evidence>
<dbReference type="InterPro" id="IPR006680">
    <property type="entry name" value="Amidohydro-rel"/>
</dbReference>
<evidence type="ECO:0000256" key="2">
    <source>
        <dbReference type="ARBA" id="ARBA00022723"/>
    </source>
</evidence>
<feature type="domain" description="Formimidoylglutamate deiminase N-terminal" evidence="6">
    <location>
        <begin position="11"/>
        <end position="50"/>
    </location>
</feature>
<dbReference type="GO" id="GO:0019239">
    <property type="term" value="F:deaminase activity"/>
    <property type="evidence" value="ECO:0007669"/>
    <property type="project" value="TreeGrafter"/>
</dbReference>
<dbReference type="NCBIfam" id="TIGR02022">
    <property type="entry name" value="hutF"/>
    <property type="match status" value="1"/>
</dbReference>
<dbReference type="SUPFAM" id="SSF51556">
    <property type="entry name" value="Metallo-dependent hydrolases"/>
    <property type="match status" value="1"/>
</dbReference>
<comment type="cofactor">
    <cofactor evidence="1">
        <name>Zn(2+)</name>
        <dbReference type="ChEBI" id="CHEBI:29105"/>
    </cofactor>
</comment>
<dbReference type="EC" id="3.5.3.13" evidence="7"/>
<dbReference type="EMBL" id="JAFVMH010000002">
    <property type="protein sequence ID" value="MBO1324502.1"/>
    <property type="molecule type" value="Genomic_DNA"/>
</dbReference>
<dbReference type="NCBIfam" id="NF006684">
    <property type="entry name" value="PRK09229.1-5"/>
    <property type="match status" value="1"/>
</dbReference>
<keyword evidence="4" id="KW-0862">Zinc</keyword>
<protein>
    <submittedName>
        <fullName evidence="7">Formimidoylglutamate deiminase</fullName>
        <ecNumber evidence="7">3.5.3.13</ecNumber>
    </submittedName>
</protein>
<evidence type="ECO:0000313" key="7">
    <source>
        <dbReference type="EMBL" id="MBO1324502.1"/>
    </source>
</evidence>
<dbReference type="Pfam" id="PF22429">
    <property type="entry name" value="HutF_N"/>
    <property type="match status" value="1"/>
</dbReference>
<dbReference type="InterPro" id="IPR051607">
    <property type="entry name" value="Metallo-dep_hydrolases"/>
</dbReference>